<reference evidence="6" key="2">
    <citation type="journal article" date="2015" name="ISME J.">
        <title>A new class of marine Euryarchaeota group II from the Mediterranean deep chlorophyll maximum.</title>
        <authorList>
            <person name="Martin-Cuadrado A.B."/>
            <person name="Garcia-Heredia I."/>
            <person name="Molto A.G."/>
            <person name="Lopez-Ubeda R."/>
            <person name="Kimes N."/>
            <person name="Lopez-Garcia P."/>
            <person name="Moreira D."/>
            <person name="Rodriguez-Valera F."/>
        </authorList>
    </citation>
    <scope>NUCLEOTIDE SEQUENCE</scope>
</reference>
<dbReference type="InterPro" id="IPR036390">
    <property type="entry name" value="WH_DNA-bd_sf"/>
</dbReference>
<dbReference type="InterPro" id="IPR022689">
    <property type="entry name" value="Iron_dep_repressor"/>
</dbReference>
<dbReference type="GO" id="GO:0046983">
    <property type="term" value="F:protein dimerization activity"/>
    <property type="evidence" value="ECO:0007669"/>
    <property type="project" value="InterPro"/>
</dbReference>
<comment type="similarity">
    <text evidence="1">Belongs to the DtxR/MntR family.</text>
</comment>
<dbReference type="GO" id="GO:0003700">
    <property type="term" value="F:DNA-binding transcription factor activity"/>
    <property type="evidence" value="ECO:0007669"/>
    <property type="project" value="InterPro"/>
</dbReference>
<reference evidence="6" key="1">
    <citation type="submission" date="2014-11" db="EMBL/GenBank/DDBJ databases">
        <authorList>
            <person name="Zhu J."/>
            <person name="Qi W."/>
            <person name="Song R."/>
        </authorList>
    </citation>
    <scope>NUCLEOTIDE SEQUENCE</scope>
</reference>
<evidence type="ECO:0000256" key="2">
    <source>
        <dbReference type="ARBA" id="ARBA00023015"/>
    </source>
</evidence>
<keyword evidence="2" id="KW-0805">Transcription regulation</keyword>
<dbReference type="AlphaFoldDB" id="A0A1B1TCK6"/>
<evidence type="ECO:0000256" key="1">
    <source>
        <dbReference type="ARBA" id="ARBA00007871"/>
    </source>
</evidence>
<dbReference type="Pfam" id="PF01325">
    <property type="entry name" value="Fe_dep_repress"/>
    <property type="match status" value="1"/>
</dbReference>
<accession>A0A1B1TCK6</accession>
<name>A0A1B1TCK6_9ARCH</name>
<dbReference type="InterPro" id="IPR036388">
    <property type="entry name" value="WH-like_DNA-bd_sf"/>
</dbReference>
<dbReference type="PANTHER" id="PTHR33238:SF7">
    <property type="entry name" value="IRON-DEPENDENT TRANSCRIPTIONAL REGULATOR"/>
    <property type="match status" value="1"/>
</dbReference>
<dbReference type="PANTHER" id="PTHR33238">
    <property type="entry name" value="IRON (METAL) DEPENDENT REPRESSOR, DTXR FAMILY"/>
    <property type="match status" value="1"/>
</dbReference>
<proteinExistence type="inferred from homology"/>
<feature type="domain" description="HTH dtxR-type" evidence="5">
    <location>
        <begin position="1"/>
        <end position="69"/>
    </location>
</feature>
<evidence type="ECO:0000256" key="4">
    <source>
        <dbReference type="ARBA" id="ARBA00023163"/>
    </source>
</evidence>
<dbReference type="InterPro" id="IPR036421">
    <property type="entry name" value="Fe_dep_repressor_sf"/>
</dbReference>
<dbReference type="PROSITE" id="PS50944">
    <property type="entry name" value="HTH_DTXR"/>
    <property type="match status" value="1"/>
</dbReference>
<dbReference type="SMART" id="SM00529">
    <property type="entry name" value="HTH_DTXR"/>
    <property type="match status" value="1"/>
</dbReference>
<keyword evidence="4" id="KW-0804">Transcription</keyword>
<dbReference type="InterPro" id="IPR022687">
    <property type="entry name" value="HTH_DTXR"/>
</dbReference>
<sequence>MSTGHFQEFEDEYLETMYEFYERDPEERVRTGSLANSLKISPASATEMVQRLASKGFLDYVPYKGSLLTAKGLEHGKMMKRRHRLAEVLLEHLPFEGNHHETACRLEHAIDDDLDVALSVYLGNPILDPSGRDIPEIRPDLSSRLSLSSANLFPLSELKEGQNGKVSFMTLSLEDIETLRKIGLEIGTDISYDGQFKFVNSEKVIQLSESLAKNIIVILPS</sequence>
<organism evidence="6">
    <name type="scientific">uncultured Poseidoniia archaeon</name>
    <dbReference type="NCBI Taxonomy" id="1697135"/>
    <lineage>
        <taxon>Archaea</taxon>
        <taxon>Methanobacteriati</taxon>
        <taxon>Thermoplasmatota</taxon>
        <taxon>Candidatus Poseidoniia</taxon>
        <taxon>environmental samples</taxon>
    </lineage>
</organism>
<dbReference type="SUPFAM" id="SSF47979">
    <property type="entry name" value="Iron-dependent repressor protein, dimerization domain"/>
    <property type="match status" value="1"/>
</dbReference>
<dbReference type="GO" id="GO:0003677">
    <property type="term" value="F:DNA binding"/>
    <property type="evidence" value="ECO:0007669"/>
    <property type="project" value="UniProtKB-KW"/>
</dbReference>
<dbReference type="InterPro" id="IPR001367">
    <property type="entry name" value="Fe_dep_repressor"/>
</dbReference>
<dbReference type="Gene3D" id="1.10.10.10">
    <property type="entry name" value="Winged helix-like DNA-binding domain superfamily/Winged helix DNA-binding domain"/>
    <property type="match status" value="1"/>
</dbReference>
<dbReference type="SUPFAM" id="SSF46785">
    <property type="entry name" value="Winged helix' DNA-binding domain"/>
    <property type="match status" value="1"/>
</dbReference>
<evidence type="ECO:0000256" key="3">
    <source>
        <dbReference type="ARBA" id="ARBA00023125"/>
    </source>
</evidence>
<dbReference type="Pfam" id="PF02742">
    <property type="entry name" value="Fe_dep_repr_C"/>
    <property type="match status" value="1"/>
</dbReference>
<dbReference type="EMBL" id="KP211863">
    <property type="protein sequence ID" value="ANV80003.1"/>
    <property type="molecule type" value="Genomic_DNA"/>
</dbReference>
<dbReference type="GO" id="GO:0046914">
    <property type="term" value="F:transition metal ion binding"/>
    <property type="evidence" value="ECO:0007669"/>
    <property type="project" value="InterPro"/>
</dbReference>
<evidence type="ECO:0000313" key="6">
    <source>
        <dbReference type="EMBL" id="ANV80003.1"/>
    </source>
</evidence>
<keyword evidence="3" id="KW-0238">DNA-binding</keyword>
<protein>
    <submittedName>
        <fullName evidence="6">Iron dependent transcriptional repressor</fullName>
    </submittedName>
</protein>
<dbReference type="InterPro" id="IPR050536">
    <property type="entry name" value="DtxR_MntR_Metal-Reg"/>
</dbReference>
<evidence type="ECO:0000259" key="5">
    <source>
        <dbReference type="PROSITE" id="PS50944"/>
    </source>
</evidence>